<accession>A0A6A4VY22</accession>
<dbReference type="EMBL" id="VIIS01001333">
    <property type="protein sequence ID" value="KAF0299776.1"/>
    <property type="molecule type" value="Genomic_DNA"/>
</dbReference>
<reference evidence="1 2" key="1">
    <citation type="submission" date="2019-07" db="EMBL/GenBank/DDBJ databases">
        <title>Draft genome assembly of a fouling barnacle, Amphibalanus amphitrite (Darwin, 1854): The first reference genome for Thecostraca.</title>
        <authorList>
            <person name="Kim W."/>
        </authorList>
    </citation>
    <scope>NUCLEOTIDE SEQUENCE [LARGE SCALE GENOMIC DNA]</scope>
    <source>
        <strain evidence="1">SNU_AA5</strain>
        <tissue evidence="1">Soma without cirri and trophi</tissue>
    </source>
</reference>
<gene>
    <name evidence="1" type="ORF">FJT64_027582</name>
</gene>
<dbReference type="AlphaFoldDB" id="A0A6A4VY22"/>
<dbReference type="Proteomes" id="UP000440578">
    <property type="component" value="Unassembled WGS sequence"/>
</dbReference>
<name>A0A6A4VY22_AMPAM</name>
<dbReference type="OrthoDB" id="6361607at2759"/>
<evidence type="ECO:0000313" key="2">
    <source>
        <dbReference type="Proteomes" id="UP000440578"/>
    </source>
</evidence>
<sequence length="113" mass="12544">MSQRSQFTTGSRWTTLYPIATDDEGLQTVVLGLDFRLREDHFRHGVVSLKCKAELFDIYYSGREVKVHRRSLAQRSSPLGGWSAGGVWRPTLLPVALASGLACIFARTTMAAT</sequence>
<comment type="caution">
    <text evidence="1">The sequence shown here is derived from an EMBL/GenBank/DDBJ whole genome shotgun (WGS) entry which is preliminary data.</text>
</comment>
<protein>
    <submittedName>
        <fullName evidence="1">Uncharacterized protein</fullName>
    </submittedName>
</protein>
<proteinExistence type="predicted"/>
<evidence type="ECO:0000313" key="1">
    <source>
        <dbReference type="EMBL" id="KAF0299776.1"/>
    </source>
</evidence>
<organism evidence="1 2">
    <name type="scientific">Amphibalanus amphitrite</name>
    <name type="common">Striped barnacle</name>
    <name type="synonym">Balanus amphitrite</name>
    <dbReference type="NCBI Taxonomy" id="1232801"/>
    <lineage>
        <taxon>Eukaryota</taxon>
        <taxon>Metazoa</taxon>
        <taxon>Ecdysozoa</taxon>
        <taxon>Arthropoda</taxon>
        <taxon>Crustacea</taxon>
        <taxon>Multicrustacea</taxon>
        <taxon>Cirripedia</taxon>
        <taxon>Thoracica</taxon>
        <taxon>Thoracicalcarea</taxon>
        <taxon>Balanomorpha</taxon>
        <taxon>Balanoidea</taxon>
        <taxon>Balanidae</taxon>
        <taxon>Amphibalaninae</taxon>
        <taxon>Amphibalanus</taxon>
    </lineage>
</organism>
<keyword evidence="2" id="KW-1185">Reference proteome</keyword>